<dbReference type="AlphaFoldDB" id="A0A151K164"/>
<accession>A0A151K164</accession>
<dbReference type="EMBL" id="KQ981178">
    <property type="protein sequence ID" value="KYN45269.1"/>
    <property type="molecule type" value="Genomic_DNA"/>
</dbReference>
<proteinExistence type="predicted"/>
<keyword evidence="2" id="KW-1185">Reference proteome</keyword>
<sequence length="404" mass="45949">MDGVIHANKEVSLCVKSRFNNFCEKMDCIVIPMQSISIPKRIKLADPDCNVPASIDILIGILLKTHFGWIISGVTPSDKPDLPLSLNFHLTTLDKLSLNNLGESKYIALRNSHTMPSPSLKTPITVYWQVLVDSTQTSLQRVFWRESQDEPIKTFEGSKLLRGVREFILSFDKNSECGALLLAQVISKISKCLMHQISIYLWTDFTIELQRALPIDIINVSERKSKTITAAATSTQEPDIFYRYSSFTKFIRVFEYMIRFIERSKGATRASNQSQEISFSRSTYIFERATTSNFSSNQSNIIEAFKKKIKSLSNHEAVPTNSPILKLNPFLDDSGILRVHLARITRNANLPLIPISLDPNDFTSFTPGHFLVGTPLTFYLESSLDEIPVNCLSRWQYIQLRQHF</sequence>
<evidence type="ECO:0000313" key="1">
    <source>
        <dbReference type="EMBL" id="KYN45269.1"/>
    </source>
</evidence>
<name>A0A151K164_9HYME</name>
<dbReference type="STRING" id="34720.A0A151K164"/>
<protein>
    <submittedName>
        <fullName evidence="1">Uncharacterized protein</fullName>
    </submittedName>
</protein>
<organism evidence="1 2">
    <name type="scientific">Trachymyrmex septentrionalis</name>
    <dbReference type="NCBI Taxonomy" id="34720"/>
    <lineage>
        <taxon>Eukaryota</taxon>
        <taxon>Metazoa</taxon>
        <taxon>Ecdysozoa</taxon>
        <taxon>Arthropoda</taxon>
        <taxon>Hexapoda</taxon>
        <taxon>Insecta</taxon>
        <taxon>Pterygota</taxon>
        <taxon>Neoptera</taxon>
        <taxon>Endopterygota</taxon>
        <taxon>Hymenoptera</taxon>
        <taxon>Apocrita</taxon>
        <taxon>Aculeata</taxon>
        <taxon>Formicoidea</taxon>
        <taxon>Formicidae</taxon>
        <taxon>Myrmicinae</taxon>
        <taxon>Trachymyrmex</taxon>
    </lineage>
</organism>
<dbReference type="Proteomes" id="UP000078541">
    <property type="component" value="Unassembled WGS sequence"/>
</dbReference>
<reference evidence="1 2" key="1">
    <citation type="submission" date="2016-03" db="EMBL/GenBank/DDBJ databases">
        <title>Trachymyrmex septentrionalis WGS genome.</title>
        <authorList>
            <person name="Nygaard S."/>
            <person name="Hu H."/>
            <person name="Boomsma J."/>
            <person name="Zhang G."/>
        </authorList>
    </citation>
    <scope>NUCLEOTIDE SEQUENCE [LARGE SCALE GENOMIC DNA]</scope>
    <source>
        <strain evidence="1">Tsep2-gDNA-1</strain>
        <tissue evidence="1">Whole body</tissue>
    </source>
</reference>
<evidence type="ECO:0000313" key="2">
    <source>
        <dbReference type="Proteomes" id="UP000078541"/>
    </source>
</evidence>
<gene>
    <name evidence="1" type="ORF">ALC56_00275</name>
</gene>